<evidence type="ECO:0000313" key="4">
    <source>
        <dbReference type="EMBL" id="RVU44133.1"/>
    </source>
</evidence>
<gene>
    <name evidence="4" type="ORF">EA187_11330</name>
</gene>
<sequence>MLAKKVIRPHDVTGRCEWRRPPRHPLHRATPSFGSLPMSHHSWRGLSSAAILATLLSSAACAHKPGPGELYLTDARAALDSDRPDEARALAELALDEEDTSRRDALLLLASTHRALAEKARAEGRPEDAIARLREAAAVEPATAQRRVDLRQALTMAREITLPADRLQPLLTDALNLFPNDPELHRDTARAFEELGRIDDAIAHYLWLWTASPGDRQAGLRLGILLLSEGRHREALSYLNTLYESHPDDLQVGLNLTDALEHLNRPSQATVVFDELLDRLGEQPGLLFRYAAFLERQGRPEDARQMQARARDAMPALEQRDDMRPLR</sequence>
<proteinExistence type="predicted"/>
<evidence type="ECO:0000256" key="2">
    <source>
        <dbReference type="ARBA" id="ARBA00022803"/>
    </source>
</evidence>
<keyword evidence="5" id="KW-1185">Reference proteome</keyword>
<dbReference type="Pfam" id="PF14559">
    <property type="entry name" value="TPR_19"/>
    <property type="match status" value="1"/>
</dbReference>
<dbReference type="Pfam" id="PF13432">
    <property type="entry name" value="TPR_16"/>
    <property type="match status" value="1"/>
</dbReference>
<dbReference type="SUPFAM" id="SSF48452">
    <property type="entry name" value="TPR-like"/>
    <property type="match status" value="2"/>
</dbReference>
<name>A0ABY0CSR8_9DELT</name>
<dbReference type="Proteomes" id="UP000282926">
    <property type="component" value="Unassembled WGS sequence"/>
</dbReference>
<comment type="caution">
    <text evidence="4">The sequence shown here is derived from an EMBL/GenBank/DDBJ whole genome shotgun (WGS) entry which is preliminary data.</text>
</comment>
<dbReference type="PANTHER" id="PTHR45586">
    <property type="entry name" value="TPR REPEAT-CONTAINING PROTEIN PA4667"/>
    <property type="match status" value="1"/>
</dbReference>
<feature type="region of interest" description="Disordered" evidence="3">
    <location>
        <begin position="301"/>
        <end position="327"/>
    </location>
</feature>
<dbReference type="InterPro" id="IPR011990">
    <property type="entry name" value="TPR-like_helical_dom_sf"/>
</dbReference>
<dbReference type="EMBL" id="SADD01000005">
    <property type="protein sequence ID" value="RVU44133.1"/>
    <property type="molecule type" value="Genomic_DNA"/>
</dbReference>
<dbReference type="Gene3D" id="1.25.40.10">
    <property type="entry name" value="Tetratricopeptide repeat domain"/>
    <property type="match status" value="2"/>
</dbReference>
<reference evidence="4 5" key="1">
    <citation type="submission" date="2019-01" db="EMBL/GenBank/DDBJ databases">
        <title>Lujinxingia litoralis gen. nov., sp. nov. and Lujinxingia sediminis gen. nov., sp. nov., new members in the order Bradymonadales, isolated from coastal sediment.</title>
        <authorList>
            <person name="Li C.-M."/>
        </authorList>
    </citation>
    <scope>NUCLEOTIDE SEQUENCE [LARGE SCALE GENOMIC DNA]</scope>
    <source>
        <strain evidence="4 5">SEH01</strain>
    </source>
</reference>
<keyword evidence="1" id="KW-0677">Repeat</keyword>
<evidence type="ECO:0000313" key="5">
    <source>
        <dbReference type="Proteomes" id="UP000282926"/>
    </source>
</evidence>
<protein>
    <submittedName>
        <fullName evidence="4">Tetratricopeptide repeat protein</fullName>
    </submittedName>
</protein>
<accession>A0ABY0CSR8</accession>
<organism evidence="4 5">
    <name type="scientific">Lujinxingia sediminis</name>
    <dbReference type="NCBI Taxonomy" id="2480984"/>
    <lineage>
        <taxon>Bacteria</taxon>
        <taxon>Deltaproteobacteria</taxon>
        <taxon>Bradymonadales</taxon>
        <taxon>Lujinxingiaceae</taxon>
        <taxon>Lujinxingia</taxon>
    </lineage>
</organism>
<dbReference type="PANTHER" id="PTHR45586:SF1">
    <property type="entry name" value="LIPOPOLYSACCHARIDE ASSEMBLY PROTEIN B"/>
    <property type="match status" value="1"/>
</dbReference>
<evidence type="ECO:0000256" key="3">
    <source>
        <dbReference type="SAM" id="MobiDB-lite"/>
    </source>
</evidence>
<evidence type="ECO:0000256" key="1">
    <source>
        <dbReference type="ARBA" id="ARBA00022737"/>
    </source>
</evidence>
<keyword evidence="2" id="KW-0802">TPR repeat</keyword>
<dbReference type="InterPro" id="IPR051012">
    <property type="entry name" value="CellSynth/LPSAsmb/PSIAsmb"/>
</dbReference>